<gene>
    <name evidence="1" type="ORF">OUZ56_026280</name>
</gene>
<reference evidence="1 2" key="1">
    <citation type="journal article" date="2023" name="Nucleic Acids Res.">
        <title>The hologenome of Daphnia magna reveals possible DNA methylation and microbiome-mediated evolution of the host genome.</title>
        <authorList>
            <person name="Chaturvedi A."/>
            <person name="Li X."/>
            <person name="Dhandapani V."/>
            <person name="Marshall H."/>
            <person name="Kissane S."/>
            <person name="Cuenca-Cambronero M."/>
            <person name="Asole G."/>
            <person name="Calvet F."/>
            <person name="Ruiz-Romero M."/>
            <person name="Marangio P."/>
            <person name="Guigo R."/>
            <person name="Rago D."/>
            <person name="Mirbahai L."/>
            <person name="Eastwood N."/>
            <person name="Colbourne J.K."/>
            <person name="Zhou J."/>
            <person name="Mallon E."/>
            <person name="Orsini L."/>
        </authorList>
    </citation>
    <scope>NUCLEOTIDE SEQUENCE [LARGE SCALE GENOMIC DNA]</scope>
    <source>
        <strain evidence="1">LRV0_1</strain>
    </source>
</reference>
<name>A0ABQ9ZLF9_9CRUS</name>
<dbReference type="EMBL" id="JAOYFB010000004">
    <property type="protein sequence ID" value="KAK4013728.1"/>
    <property type="molecule type" value="Genomic_DNA"/>
</dbReference>
<dbReference type="Proteomes" id="UP001234178">
    <property type="component" value="Unassembled WGS sequence"/>
</dbReference>
<keyword evidence="2" id="KW-1185">Reference proteome</keyword>
<evidence type="ECO:0000313" key="2">
    <source>
        <dbReference type="Proteomes" id="UP001234178"/>
    </source>
</evidence>
<protein>
    <submittedName>
        <fullName evidence="1">Uncharacterized protein</fullName>
    </submittedName>
</protein>
<proteinExistence type="predicted"/>
<sequence>MIIGRGSPWFTQKAVSTPPTQKKLQFMSEILDINSRRKQGKVGVQIPKTVHEPSQAISLTSRFWVFATIPSKTAKKTVAVLPSIVLKIILMDKEDAEPLLYPRIAPKDGKLLKRWNKFIPRKGTFKPSSKVILPKVVFRISRLL</sequence>
<comment type="caution">
    <text evidence="1">The sequence shown here is derived from an EMBL/GenBank/DDBJ whole genome shotgun (WGS) entry which is preliminary data.</text>
</comment>
<accession>A0ABQ9ZLF9</accession>
<evidence type="ECO:0000313" key="1">
    <source>
        <dbReference type="EMBL" id="KAK4013728.1"/>
    </source>
</evidence>
<organism evidence="1 2">
    <name type="scientific">Daphnia magna</name>
    <dbReference type="NCBI Taxonomy" id="35525"/>
    <lineage>
        <taxon>Eukaryota</taxon>
        <taxon>Metazoa</taxon>
        <taxon>Ecdysozoa</taxon>
        <taxon>Arthropoda</taxon>
        <taxon>Crustacea</taxon>
        <taxon>Branchiopoda</taxon>
        <taxon>Diplostraca</taxon>
        <taxon>Cladocera</taxon>
        <taxon>Anomopoda</taxon>
        <taxon>Daphniidae</taxon>
        <taxon>Daphnia</taxon>
    </lineage>
</organism>